<feature type="domain" description="Flagellar motor switch protein FliN-like C-terminal" evidence="2">
    <location>
        <begin position="266"/>
        <end position="333"/>
    </location>
</feature>
<dbReference type="RefSeq" id="WP_047525201.1">
    <property type="nucleotide sequence ID" value="NZ_BAYX01000005.1"/>
</dbReference>
<dbReference type="InterPro" id="IPR001172">
    <property type="entry name" value="FliN_T3SS_HrcQb"/>
</dbReference>
<dbReference type="EMBL" id="BAYX01000005">
    <property type="protein sequence ID" value="GAJ92951.1"/>
    <property type="molecule type" value="Genomic_DNA"/>
</dbReference>
<dbReference type="GO" id="GO:0009425">
    <property type="term" value="C:bacterial-type flagellum basal body"/>
    <property type="evidence" value="ECO:0007669"/>
    <property type="project" value="InterPro"/>
</dbReference>
<dbReference type="PRINTS" id="PR00956">
    <property type="entry name" value="FLGMOTORFLIN"/>
</dbReference>
<dbReference type="PANTHER" id="PTHR30034:SF6">
    <property type="entry name" value="YOP PROTEINS TRANSLOCATION PROTEIN Q"/>
    <property type="match status" value="1"/>
</dbReference>
<dbReference type="GO" id="GO:0071978">
    <property type="term" value="P:bacterial-type flagellum-dependent swarming motility"/>
    <property type="evidence" value="ECO:0007669"/>
    <property type="project" value="TreeGrafter"/>
</dbReference>
<dbReference type="Pfam" id="PF01052">
    <property type="entry name" value="FliMN_C"/>
    <property type="match status" value="1"/>
</dbReference>
<comment type="similarity">
    <text evidence="1">Belongs to the FliN/MopA/SpaO family.</text>
</comment>
<gene>
    <name evidence="3" type="ORF">RRH01S_05_00220</name>
</gene>
<dbReference type="Proteomes" id="UP000026941">
    <property type="component" value="Unassembled WGS sequence"/>
</dbReference>
<dbReference type="AlphaFoldDB" id="A0AA87U3T7"/>
<proteinExistence type="inferred from homology"/>
<evidence type="ECO:0000259" key="2">
    <source>
        <dbReference type="Pfam" id="PF01052"/>
    </source>
</evidence>
<evidence type="ECO:0000256" key="1">
    <source>
        <dbReference type="ARBA" id="ARBA00009226"/>
    </source>
</evidence>
<dbReference type="GO" id="GO:0050918">
    <property type="term" value="P:positive chemotaxis"/>
    <property type="evidence" value="ECO:0007669"/>
    <property type="project" value="TreeGrafter"/>
</dbReference>
<dbReference type="InterPro" id="IPR036429">
    <property type="entry name" value="SpoA-like_sf"/>
</dbReference>
<sequence length="336" mass="36406">MNAAFDHLSPADLSSGHIIPQAREPWQIPFRDSMLAIRPLAPDIAMDRMGDPARLSLTIAGELVELLAPGATLKLLVDRLEPLAQWDRLSPPACVAVLEYLLSDVLERVETQTGKQIALAEVGPSAPQVLPGNFGFEVTWQGRSLPLCGYFPEPMLMGLRRWANRLPRRRLAALTAEVAIRRGYAVISARELKQLSVGDGIVIDPMAAETAIAVTGEHFLAACTLPNEGATLCGPLLTRPNGPMRHFMSNETIDQDLQGAPTIASIGDIPVKLVFDIARIELPLSELESIAEGHVFPLDRPKQDAVEIVTQGRIIGRGEIVTLDGLTAVRVTALHV</sequence>
<protein>
    <submittedName>
        <fullName evidence="3">Type III secretion apparatus protein</fullName>
    </submittedName>
</protein>
<dbReference type="SUPFAM" id="SSF101801">
    <property type="entry name" value="Surface presentation of antigens (SPOA)"/>
    <property type="match status" value="1"/>
</dbReference>
<comment type="caution">
    <text evidence="3">The sequence shown here is derived from an EMBL/GenBank/DDBJ whole genome shotgun (WGS) entry which is preliminary data.</text>
</comment>
<accession>A0AA87U3T7</accession>
<dbReference type="InterPro" id="IPR013385">
    <property type="entry name" value="T3SS_SpaO/YscQ/SpaO"/>
</dbReference>
<dbReference type="GO" id="GO:0030254">
    <property type="term" value="P:protein secretion by the type III secretion system"/>
    <property type="evidence" value="ECO:0007669"/>
    <property type="project" value="InterPro"/>
</dbReference>
<reference evidence="3 4" key="1">
    <citation type="submission" date="2014-05" db="EMBL/GenBank/DDBJ databases">
        <title>Whole genome shotgun sequence of Rhizobium rhizogenes NBRC 13257.</title>
        <authorList>
            <person name="Katano-Makiyama Y."/>
            <person name="Hosoyama A."/>
            <person name="Hashimoto M."/>
            <person name="Hosoyama Y."/>
            <person name="Noguchi M."/>
            <person name="Tsuchikane K."/>
            <person name="Kimura A."/>
            <person name="Ohji S."/>
            <person name="Ichikawa N."/>
            <person name="Yamazoe A."/>
            <person name="Fujita N."/>
        </authorList>
    </citation>
    <scope>NUCLEOTIDE SEQUENCE [LARGE SCALE GENOMIC DNA]</scope>
    <source>
        <strain evidence="3 4">NBRC 13257</strain>
    </source>
</reference>
<name>A0AA87U3T7_RHIRH</name>
<dbReference type="GO" id="GO:0003774">
    <property type="term" value="F:cytoskeletal motor activity"/>
    <property type="evidence" value="ECO:0007669"/>
    <property type="project" value="InterPro"/>
</dbReference>
<dbReference type="NCBIfam" id="TIGR02551">
    <property type="entry name" value="SpaO_YscQ"/>
    <property type="match status" value="1"/>
</dbReference>
<dbReference type="InterPro" id="IPR001543">
    <property type="entry name" value="FliN-like_C"/>
</dbReference>
<evidence type="ECO:0000313" key="4">
    <source>
        <dbReference type="Proteomes" id="UP000026941"/>
    </source>
</evidence>
<organism evidence="3 4">
    <name type="scientific">Rhizobium rhizogenes NBRC 13257</name>
    <dbReference type="NCBI Taxonomy" id="1220581"/>
    <lineage>
        <taxon>Bacteria</taxon>
        <taxon>Pseudomonadati</taxon>
        <taxon>Pseudomonadota</taxon>
        <taxon>Alphaproteobacteria</taxon>
        <taxon>Hyphomicrobiales</taxon>
        <taxon>Rhizobiaceae</taxon>
        <taxon>Rhizobium/Agrobacterium group</taxon>
        <taxon>Rhizobium</taxon>
    </lineage>
</organism>
<dbReference type="Gene3D" id="2.30.330.10">
    <property type="entry name" value="SpoA-like"/>
    <property type="match status" value="1"/>
</dbReference>
<dbReference type="PANTHER" id="PTHR30034">
    <property type="entry name" value="FLAGELLAR MOTOR SWITCH PROTEIN FLIM"/>
    <property type="match status" value="1"/>
</dbReference>
<evidence type="ECO:0000313" key="3">
    <source>
        <dbReference type="EMBL" id="GAJ92951.1"/>
    </source>
</evidence>